<keyword evidence="6" id="KW-0804">Transcription</keyword>
<dbReference type="SMART" id="SM00297">
    <property type="entry name" value="BROMO"/>
    <property type="match status" value="1"/>
</dbReference>
<evidence type="ECO:0000256" key="6">
    <source>
        <dbReference type="ARBA" id="ARBA00023163"/>
    </source>
</evidence>
<organism evidence="10 11">
    <name type="scientific">Rotaria magnacalcarata</name>
    <dbReference type="NCBI Taxonomy" id="392030"/>
    <lineage>
        <taxon>Eukaryota</taxon>
        <taxon>Metazoa</taxon>
        <taxon>Spiralia</taxon>
        <taxon>Gnathifera</taxon>
        <taxon>Rotifera</taxon>
        <taxon>Eurotatoria</taxon>
        <taxon>Bdelloidea</taxon>
        <taxon>Philodinida</taxon>
        <taxon>Philodinidae</taxon>
        <taxon>Rotaria</taxon>
    </lineage>
</organism>
<dbReference type="InterPro" id="IPR036427">
    <property type="entry name" value="Bromodomain-like_sf"/>
</dbReference>
<dbReference type="PANTHER" id="PTHR16062:SF19">
    <property type="entry name" value="PROTEIN POLYBROMO-1"/>
    <property type="match status" value="1"/>
</dbReference>
<feature type="domain" description="Bromo" evidence="9">
    <location>
        <begin position="1"/>
        <end position="41"/>
    </location>
</feature>
<protein>
    <recommendedName>
        <fullName evidence="9">Bromo domain-containing protein</fullName>
    </recommendedName>
</protein>
<dbReference type="GO" id="GO:0016586">
    <property type="term" value="C:RSC-type complex"/>
    <property type="evidence" value="ECO:0007669"/>
    <property type="project" value="InterPro"/>
</dbReference>
<evidence type="ECO:0000256" key="1">
    <source>
        <dbReference type="ARBA" id="ARBA00004123"/>
    </source>
</evidence>
<accession>A0A816S4F5</accession>
<dbReference type="PRINTS" id="PR00503">
    <property type="entry name" value="BROMODOMAIN"/>
</dbReference>
<gene>
    <name evidence="10" type="ORF">MBJ925_LOCUS18512</name>
</gene>
<dbReference type="GO" id="GO:0006368">
    <property type="term" value="P:transcription elongation by RNA polymerase II"/>
    <property type="evidence" value="ECO:0007669"/>
    <property type="project" value="TreeGrafter"/>
</dbReference>
<evidence type="ECO:0000313" key="11">
    <source>
        <dbReference type="Proteomes" id="UP000663824"/>
    </source>
</evidence>
<dbReference type="Pfam" id="PF00439">
    <property type="entry name" value="Bromodomain"/>
    <property type="match status" value="2"/>
</dbReference>
<sequence length="247" mass="29351">MSIIKDKMDKGIYKPEQDIIEDLDRMFNNAKVYNIDESYKFKYASRLEQALANKYKTTHVFHYDETVAQLRSDCDRTVTHKISHLIQSIKTHTNYHGRTLSTAFLTLPSKIDYPDYYEIIQKPIDIRRIESRQYSSINELSSDLKLMFDNALLYNEPGSMIYRDALNLQRLLIEKKRDLTRDDSVQNLVCELLTCLFIETFNYEDQNGQCINDSFSELPEQAENEPFDIVYTFDMIRENLDQRRYRD</sequence>
<keyword evidence="4" id="KW-0805">Transcription regulation</keyword>
<dbReference type="Proteomes" id="UP000663824">
    <property type="component" value="Unassembled WGS sequence"/>
</dbReference>
<keyword evidence="3" id="KW-0156">Chromatin regulator</keyword>
<evidence type="ECO:0000256" key="4">
    <source>
        <dbReference type="ARBA" id="ARBA00023015"/>
    </source>
</evidence>
<dbReference type="PANTHER" id="PTHR16062">
    <property type="entry name" value="SWI/SNF-RELATED"/>
    <property type="match status" value="1"/>
</dbReference>
<proteinExistence type="predicted"/>
<dbReference type="InterPro" id="IPR037382">
    <property type="entry name" value="Rsc/polybromo"/>
</dbReference>
<name>A0A816S4F5_9BILA</name>
<feature type="domain" description="Bromo" evidence="9">
    <location>
        <begin position="96"/>
        <end position="162"/>
    </location>
</feature>
<evidence type="ECO:0000256" key="8">
    <source>
        <dbReference type="PROSITE-ProRule" id="PRU00035"/>
    </source>
</evidence>
<comment type="caution">
    <text evidence="10">The sequence shown here is derived from an EMBL/GenBank/DDBJ whole genome shotgun (WGS) entry which is preliminary data.</text>
</comment>
<dbReference type="InterPro" id="IPR001487">
    <property type="entry name" value="Bromodomain"/>
</dbReference>
<dbReference type="GO" id="GO:0003682">
    <property type="term" value="F:chromatin binding"/>
    <property type="evidence" value="ECO:0007669"/>
    <property type="project" value="TreeGrafter"/>
</dbReference>
<dbReference type="PROSITE" id="PS50014">
    <property type="entry name" value="BROMODOMAIN_2"/>
    <property type="match status" value="2"/>
</dbReference>
<keyword evidence="5 8" id="KW-0103">Bromodomain</keyword>
<comment type="subcellular location">
    <subcellularLocation>
        <location evidence="1">Nucleus</location>
    </subcellularLocation>
</comment>
<dbReference type="AlphaFoldDB" id="A0A816S4F5"/>
<evidence type="ECO:0000256" key="5">
    <source>
        <dbReference type="ARBA" id="ARBA00023117"/>
    </source>
</evidence>
<evidence type="ECO:0000256" key="7">
    <source>
        <dbReference type="ARBA" id="ARBA00023242"/>
    </source>
</evidence>
<keyword evidence="7" id="KW-0539">Nucleus</keyword>
<evidence type="ECO:0000259" key="9">
    <source>
        <dbReference type="PROSITE" id="PS50014"/>
    </source>
</evidence>
<evidence type="ECO:0000256" key="2">
    <source>
        <dbReference type="ARBA" id="ARBA00022737"/>
    </source>
</evidence>
<evidence type="ECO:0000313" key="10">
    <source>
        <dbReference type="EMBL" id="CAF2080532.1"/>
    </source>
</evidence>
<dbReference type="SUPFAM" id="SSF47370">
    <property type="entry name" value="Bromodomain"/>
    <property type="match status" value="2"/>
</dbReference>
<dbReference type="GO" id="GO:0006338">
    <property type="term" value="P:chromatin remodeling"/>
    <property type="evidence" value="ECO:0007669"/>
    <property type="project" value="InterPro"/>
</dbReference>
<evidence type="ECO:0000256" key="3">
    <source>
        <dbReference type="ARBA" id="ARBA00022853"/>
    </source>
</evidence>
<reference evidence="10" key="1">
    <citation type="submission" date="2021-02" db="EMBL/GenBank/DDBJ databases">
        <authorList>
            <person name="Nowell W R."/>
        </authorList>
    </citation>
    <scope>NUCLEOTIDE SEQUENCE</scope>
</reference>
<dbReference type="EMBL" id="CAJNRE010009275">
    <property type="protein sequence ID" value="CAF2080532.1"/>
    <property type="molecule type" value="Genomic_DNA"/>
</dbReference>
<dbReference type="Gene3D" id="1.20.920.10">
    <property type="entry name" value="Bromodomain-like"/>
    <property type="match status" value="3"/>
</dbReference>
<keyword evidence="2" id="KW-0677">Repeat</keyword>